<dbReference type="PROSITE" id="PS50041">
    <property type="entry name" value="C_TYPE_LECTIN_2"/>
    <property type="match status" value="2"/>
</dbReference>
<dbReference type="EMBL" id="QBIY01004688">
    <property type="protein sequence ID" value="RXN38610.1"/>
    <property type="molecule type" value="Genomic_DNA"/>
</dbReference>
<gene>
    <name evidence="3" type="ORF">ROHU_013909</name>
</gene>
<dbReference type="Pfam" id="PF00059">
    <property type="entry name" value="Lectin_C"/>
    <property type="match status" value="1"/>
</dbReference>
<dbReference type="SUPFAM" id="SSF53098">
    <property type="entry name" value="Ribonuclease H-like"/>
    <property type="match status" value="1"/>
</dbReference>
<evidence type="ECO:0000256" key="1">
    <source>
        <dbReference type="SAM" id="SignalP"/>
    </source>
</evidence>
<organism evidence="3 4">
    <name type="scientific">Labeo rohita</name>
    <name type="common">Indian major carp</name>
    <name type="synonym">Cyprinus rohita</name>
    <dbReference type="NCBI Taxonomy" id="84645"/>
    <lineage>
        <taxon>Eukaryota</taxon>
        <taxon>Metazoa</taxon>
        <taxon>Chordata</taxon>
        <taxon>Craniata</taxon>
        <taxon>Vertebrata</taxon>
        <taxon>Euteleostomi</taxon>
        <taxon>Actinopterygii</taxon>
        <taxon>Neopterygii</taxon>
        <taxon>Teleostei</taxon>
        <taxon>Ostariophysi</taxon>
        <taxon>Cypriniformes</taxon>
        <taxon>Cyprinidae</taxon>
        <taxon>Labeoninae</taxon>
        <taxon>Labeonini</taxon>
        <taxon>Labeo</taxon>
    </lineage>
</organism>
<dbReference type="InterPro" id="IPR001304">
    <property type="entry name" value="C-type_lectin-like"/>
</dbReference>
<dbReference type="Gene3D" id="3.10.100.10">
    <property type="entry name" value="Mannose-Binding Protein A, subunit A"/>
    <property type="match status" value="2"/>
</dbReference>
<dbReference type="InterPro" id="IPR025398">
    <property type="entry name" value="DUF4371"/>
</dbReference>
<sequence>MAMLRSLLLLFTVFSMGNADVDKVEKCPYGWTNFGVRCFRFFSQQVNWITAEKNCQSLDANLASVHNKLENDFLLSLLPSSTLCWMGAHDGEQDGQWLWSDGTPNDYTNWCPGEPNNSGSPENCGEINFSSDIAEKCPYGWTNFGVRCFKFFSQQVNWITAEDGQWLWSDGTHYDYTNWCPGEPNNYGSPENCGEINFLWALLKYFGASSATCQDEAPTSPTTQDSAGMASALQDELPSVSSASHMSPQTSNIEDEDIFASTSTLHKPSEVELMAKFDPIIKDHLNRVERGTASHNSYLGHHVQNELIDLLSSKIISDIVDDIKQAKFFSIILDCTPDISHIEQLSVVIRVVSLMEMPHIREHFMGFLKAEESTGQHLASMILTRLEELGIPFDDCRGKSYDNGANMKGKNKGVQARLLEKNPRALFVPCGAHTLNLVVCDAAKGSVDAMSYIGVLQKLSTLFSASSQRWSILKNHVSITLKMWAETRWESKVKSVEPMRYHGAAVREALTEVRDNTKDPAIKAEAQSLSEQVGSYRFSICTVVWYDVLSAIQHVSKLMQSSNMHVDLAVNLLKKTEQGLQSYRASGFVTAQMAAKDICEEMNVEAVLKQKG</sequence>
<feature type="domain" description="C-type lectin" evidence="2">
    <location>
        <begin position="158"/>
        <end position="214"/>
    </location>
</feature>
<keyword evidence="5" id="KW-1267">Proteomics identification</keyword>
<evidence type="ECO:0000259" key="2">
    <source>
        <dbReference type="PROSITE" id="PS50041"/>
    </source>
</evidence>
<feature type="signal peptide" evidence="1">
    <location>
        <begin position="1"/>
        <end position="19"/>
    </location>
</feature>
<dbReference type="SUPFAM" id="SSF56436">
    <property type="entry name" value="C-type lectin-like"/>
    <property type="match status" value="2"/>
</dbReference>
<proteinExistence type="evidence at protein level"/>
<dbReference type="Proteomes" id="UP000290572">
    <property type="component" value="Unassembled WGS sequence"/>
</dbReference>
<dbReference type="STRING" id="84645.A0A498P1X0"/>
<accession>A0A498P1X0</accession>
<dbReference type="InterPro" id="IPR012337">
    <property type="entry name" value="RNaseH-like_sf"/>
</dbReference>
<evidence type="ECO:0000313" key="3">
    <source>
        <dbReference type="EMBL" id="RXN38610.1"/>
    </source>
</evidence>
<dbReference type="InterPro" id="IPR016187">
    <property type="entry name" value="CTDL_fold"/>
</dbReference>
<dbReference type="PANTHER" id="PTHR45749:SF35">
    <property type="entry name" value="AC-LIKE TRANSPOSASE-RELATED"/>
    <property type="match status" value="1"/>
</dbReference>
<dbReference type="SMART" id="SM00034">
    <property type="entry name" value="CLECT"/>
    <property type="match status" value="1"/>
</dbReference>
<keyword evidence="1" id="KW-0732">Signal</keyword>
<feature type="chain" id="PRO_5019776838" evidence="1">
    <location>
        <begin position="20"/>
        <end position="612"/>
    </location>
</feature>
<comment type="caution">
    <text evidence="3">The sequence shown here is derived from an EMBL/GenBank/DDBJ whole genome shotgun (WGS) entry which is preliminary data.</text>
</comment>
<dbReference type="AlphaFoldDB" id="A0A498P1X0"/>
<reference evidence="3 4" key="1">
    <citation type="submission" date="2018-03" db="EMBL/GenBank/DDBJ databases">
        <title>Draft genome sequence of Rohu Carp (Labeo rohita).</title>
        <authorList>
            <person name="Das P."/>
            <person name="Kushwaha B."/>
            <person name="Joshi C.G."/>
            <person name="Kumar D."/>
            <person name="Nagpure N.S."/>
            <person name="Sahoo L."/>
            <person name="Das S.P."/>
            <person name="Bit A."/>
            <person name="Patnaik S."/>
            <person name="Meher P.K."/>
            <person name="Jayasankar P."/>
            <person name="Koringa P.G."/>
            <person name="Patel N.V."/>
            <person name="Hinsu A.T."/>
            <person name="Kumar R."/>
            <person name="Pandey M."/>
            <person name="Agarwal S."/>
            <person name="Srivastava S."/>
            <person name="Singh M."/>
            <person name="Iquebal M.A."/>
            <person name="Jaiswal S."/>
            <person name="Angadi U.B."/>
            <person name="Kumar N."/>
            <person name="Raza M."/>
            <person name="Shah T.M."/>
            <person name="Rai A."/>
            <person name="Jena J.K."/>
        </authorList>
    </citation>
    <scope>NUCLEOTIDE SEQUENCE [LARGE SCALE GENOMIC DNA]</scope>
    <source>
        <strain evidence="3">DASCIFA01</strain>
        <tissue evidence="3">Testis</tissue>
    </source>
</reference>
<evidence type="ECO:0000313" key="4">
    <source>
        <dbReference type="Proteomes" id="UP000290572"/>
    </source>
</evidence>
<protein>
    <submittedName>
        <fullName evidence="3">Zinc finger MYM-type 1-like protein</fullName>
    </submittedName>
</protein>
<keyword evidence="4" id="KW-1185">Reference proteome</keyword>
<dbReference type="InterPro" id="IPR016186">
    <property type="entry name" value="C-type_lectin-like/link_sf"/>
</dbReference>
<evidence type="ECO:0007829" key="5">
    <source>
        <dbReference type="PeptideAtlas" id="A0A498P1X0"/>
    </source>
</evidence>
<feature type="domain" description="C-type lectin" evidence="2">
    <location>
        <begin position="34"/>
        <end position="143"/>
    </location>
</feature>
<dbReference type="Pfam" id="PF14291">
    <property type="entry name" value="DUF4371"/>
    <property type="match status" value="1"/>
</dbReference>
<name>A0A498P1X0_LABRO</name>
<dbReference type="PANTHER" id="PTHR45749">
    <property type="match status" value="1"/>
</dbReference>